<dbReference type="AlphaFoldDB" id="A0A849BQ68"/>
<dbReference type="EMBL" id="JABEMA010000086">
    <property type="protein sequence ID" value="NNH22972.1"/>
    <property type="molecule type" value="Genomic_DNA"/>
</dbReference>
<gene>
    <name evidence="1" type="ORF">HLB09_07685</name>
</gene>
<dbReference type="Proteomes" id="UP000555552">
    <property type="component" value="Unassembled WGS sequence"/>
</dbReference>
<name>A0A849BQ68_9ACTN</name>
<accession>A0A849BQ68</accession>
<keyword evidence="2" id="KW-1185">Reference proteome</keyword>
<organism evidence="1 2">
    <name type="scientific">Pseudokineococcus marinus</name>
    <dbReference type="NCBI Taxonomy" id="351215"/>
    <lineage>
        <taxon>Bacteria</taxon>
        <taxon>Bacillati</taxon>
        <taxon>Actinomycetota</taxon>
        <taxon>Actinomycetes</taxon>
        <taxon>Kineosporiales</taxon>
        <taxon>Kineosporiaceae</taxon>
        <taxon>Pseudokineococcus</taxon>
    </lineage>
</organism>
<evidence type="ECO:0008006" key="3">
    <source>
        <dbReference type="Google" id="ProtNLM"/>
    </source>
</evidence>
<reference evidence="1 2" key="1">
    <citation type="submission" date="2020-05" db="EMBL/GenBank/DDBJ databases">
        <title>MicrobeNet Type strains.</title>
        <authorList>
            <person name="Nicholson A.C."/>
        </authorList>
    </citation>
    <scope>NUCLEOTIDE SEQUENCE [LARGE SCALE GENOMIC DNA]</scope>
    <source>
        <strain evidence="1 2">JCM 14547</strain>
    </source>
</reference>
<protein>
    <recommendedName>
        <fullName evidence="3">EVE domain-containing protein</fullName>
    </recommendedName>
</protein>
<evidence type="ECO:0000313" key="2">
    <source>
        <dbReference type="Proteomes" id="UP000555552"/>
    </source>
</evidence>
<evidence type="ECO:0000313" key="1">
    <source>
        <dbReference type="EMBL" id="NNH22972.1"/>
    </source>
</evidence>
<comment type="caution">
    <text evidence="1">The sequence shown here is derived from an EMBL/GenBank/DDBJ whole genome shotgun (WGS) entry which is preliminary data.</text>
</comment>
<proteinExistence type="predicted"/>
<sequence>MGPVARLQTDDLGCWVFKTSAPPRALAPSWRPGESLVLRRCVRPSYRLGLMAPGQRCLLWLSGRVDPGVHAVGVLVAGPDAEPAVEVELVLLRLPLARPSLAAASELSRAEVLRAPFGSNPSYLTPAQLAAVGRRLDAGTRRAAGWG</sequence>